<dbReference type="RefSeq" id="WP_149676184.1">
    <property type="nucleotide sequence ID" value="NZ_VTUZ01000064.1"/>
</dbReference>
<protein>
    <submittedName>
        <fullName evidence="1">Uncharacterized protein</fullName>
    </submittedName>
</protein>
<comment type="caution">
    <text evidence="1">The sequence shown here is derived from an EMBL/GenBank/DDBJ whole genome shotgun (WGS) entry which is preliminary data.</text>
</comment>
<sequence>MSEEMKTIKAGPYTLVARSIHAGYRGVLWSDGEKVVDISKDTLHEVWSTLCDALYERQISVAAARLDEPTAAEIAKVFVRIAHQFTAGHKAMLKAHLNASDRSITATQLAKAAGYANYSAANLQYGLLGAMLFAEMPIDLPTRKDGSRLMTCTIALDEDAYGPEDEWIWKMRPYVAEGLLASGIL</sequence>
<evidence type="ECO:0000313" key="1">
    <source>
        <dbReference type="EMBL" id="KAA0998125.1"/>
    </source>
</evidence>
<evidence type="ECO:0000313" key="2">
    <source>
        <dbReference type="Proteomes" id="UP000325273"/>
    </source>
</evidence>
<dbReference type="Proteomes" id="UP000325273">
    <property type="component" value="Unassembled WGS sequence"/>
</dbReference>
<reference evidence="1 2" key="1">
    <citation type="submission" date="2019-08" db="EMBL/GenBank/DDBJ databases">
        <title>Paraburkholderia sp. DCY113.</title>
        <authorList>
            <person name="Kang J."/>
        </authorList>
    </citation>
    <scope>NUCLEOTIDE SEQUENCE [LARGE SCALE GENOMIC DNA]</scope>
    <source>
        <strain evidence="1 2">DCY113</strain>
    </source>
</reference>
<dbReference type="AlphaFoldDB" id="A0A5B0G629"/>
<organism evidence="1 2">
    <name type="scientific">Paraburkholderia panacisoli</name>
    <dbReference type="NCBI Taxonomy" id="2603818"/>
    <lineage>
        <taxon>Bacteria</taxon>
        <taxon>Pseudomonadati</taxon>
        <taxon>Pseudomonadota</taxon>
        <taxon>Betaproteobacteria</taxon>
        <taxon>Burkholderiales</taxon>
        <taxon>Burkholderiaceae</taxon>
        <taxon>Paraburkholderia</taxon>
    </lineage>
</organism>
<name>A0A5B0G629_9BURK</name>
<keyword evidence="2" id="KW-1185">Reference proteome</keyword>
<proteinExistence type="predicted"/>
<dbReference type="EMBL" id="VTUZ01000064">
    <property type="protein sequence ID" value="KAA0998125.1"/>
    <property type="molecule type" value="Genomic_DNA"/>
</dbReference>
<gene>
    <name evidence="1" type="ORF">FVF58_45895</name>
</gene>
<accession>A0A5B0G629</accession>